<evidence type="ECO:0000313" key="7">
    <source>
        <dbReference type="Proteomes" id="UP000256970"/>
    </source>
</evidence>
<dbReference type="GO" id="GO:0046872">
    <property type="term" value="F:metal ion binding"/>
    <property type="evidence" value="ECO:0007669"/>
    <property type="project" value="UniProtKB-KW"/>
</dbReference>
<gene>
    <name evidence="6" type="ORF">BQ4739_LOCUS6387</name>
</gene>
<evidence type="ECO:0000313" key="6">
    <source>
        <dbReference type="EMBL" id="SZX65927.1"/>
    </source>
</evidence>
<feature type="region of interest" description="Disordered" evidence="3">
    <location>
        <begin position="466"/>
        <end position="528"/>
    </location>
</feature>
<reference evidence="6 7" key="1">
    <citation type="submission" date="2016-10" db="EMBL/GenBank/DDBJ databases">
        <authorList>
            <person name="Cai Z."/>
        </authorList>
    </citation>
    <scope>NUCLEOTIDE SEQUENCE [LARGE SCALE GENOMIC DNA]</scope>
</reference>
<evidence type="ECO:0000259" key="4">
    <source>
        <dbReference type="Pfam" id="PF03828"/>
    </source>
</evidence>
<dbReference type="GO" id="GO:0003729">
    <property type="term" value="F:mRNA binding"/>
    <property type="evidence" value="ECO:0007669"/>
    <property type="project" value="TreeGrafter"/>
</dbReference>
<dbReference type="PANTHER" id="PTHR23092:SF15">
    <property type="entry name" value="INACTIVE NON-CANONICAL POLY(A) RNA POLYMERASE PROTEIN TRF4-2-RELATED"/>
    <property type="match status" value="1"/>
</dbReference>
<feature type="domain" description="Poly(A) RNA polymerase mitochondrial-like central palm" evidence="5">
    <location>
        <begin position="176"/>
        <end position="330"/>
    </location>
</feature>
<evidence type="ECO:0000256" key="3">
    <source>
        <dbReference type="SAM" id="MobiDB-lite"/>
    </source>
</evidence>
<keyword evidence="1" id="KW-0479">Metal-binding</keyword>
<dbReference type="GO" id="GO:0031499">
    <property type="term" value="C:TRAMP complex"/>
    <property type="evidence" value="ECO:0007669"/>
    <property type="project" value="TreeGrafter"/>
</dbReference>
<protein>
    <recommendedName>
        <fullName evidence="8">Polymerase nucleotidyl transferase domain-containing protein</fullName>
    </recommendedName>
</protein>
<name>A0A383VK85_TETOB</name>
<dbReference type="GO" id="GO:0005730">
    <property type="term" value="C:nucleolus"/>
    <property type="evidence" value="ECO:0007669"/>
    <property type="project" value="TreeGrafter"/>
</dbReference>
<evidence type="ECO:0000256" key="1">
    <source>
        <dbReference type="ARBA" id="ARBA00022723"/>
    </source>
</evidence>
<feature type="compositionally biased region" description="Low complexity" evidence="3">
    <location>
        <begin position="36"/>
        <end position="55"/>
    </location>
</feature>
<dbReference type="InterPro" id="IPR054708">
    <property type="entry name" value="MTPAP-like_central"/>
</dbReference>
<accession>A0A383VK85</accession>
<feature type="compositionally biased region" description="Low complexity" evidence="3">
    <location>
        <begin position="105"/>
        <end position="132"/>
    </location>
</feature>
<dbReference type="CDD" id="cd05402">
    <property type="entry name" value="NT_PAP_TUTase"/>
    <property type="match status" value="1"/>
</dbReference>
<keyword evidence="7" id="KW-1185">Reference proteome</keyword>
<dbReference type="Gene3D" id="3.30.460.10">
    <property type="entry name" value="Beta Polymerase, domain 2"/>
    <property type="match status" value="1"/>
</dbReference>
<dbReference type="Pfam" id="PF22600">
    <property type="entry name" value="MTPAP-like_central"/>
    <property type="match status" value="1"/>
</dbReference>
<evidence type="ECO:0000256" key="2">
    <source>
        <dbReference type="ARBA" id="ARBA00022842"/>
    </source>
</evidence>
<feature type="compositionally biased region" description="Low complexity" evidence="3">
    <location>
        <begin position="139"/>
        <end position="169"/>
    </location>
</feature>
<feature type="compositionally biased region" description="Low complexity" evidence="3">
    <location>
        <begin position="466"/>
        <end position="483"/>
    </location>
</feature>
<dbReference type="GO" id="GO:0043634">
    <property type="term" value="P:polyadenylation-dependent ncRNA catabolic process"/>
    <property type="evidence" value="ECO:0007669"/>
    <property type="project" value="TreeGrafter"/>
</dbReference>
<feature type="region of interest" description="Disordered" evidence="3">
    <location>
        <begin position="545"/>
        <end position="618"/>
    </location>
</feature>
<feature type="compositionally biased region" description="Low complexity" evidence="3">
    <location>
        <begin position="587"/>
        <end position="598"/>
    </location>
</feature>
<feature type="compositionally biased region" description="Acidic residues" evidence="3">
    <location>
        <begin position="493"/>
        <end position="504"/>
    </location>
</feature>
<dbReference type="GO" id="GO:1990817">
    <property type="term" value="F:poly(A) RNA polymerase activity"/>
    <property type="evidence" value="ECO:0007669"/>
    <property type="project" value="InterPro"/>
</dbReference>
<feature type="compositionally biased region" description="Basic residues" evidence="3">
    <location>
        <begin position="609"/>
        <end position="618"/>
    </location>
</feature>
<feature type="region of interest" description="Disordered" evidence="3">
    <location>
        <begin position="36"/>
        <end position="169"/>
    </location>
</feature>
<sequence>MAGYQQPWQQQQYGQQQGYYQGQQYSQQYNQQPYQYAPQVQQQLQQAMPGQRQQQFSGASLQQPVYPQEPQLQNGYSQQQQPPQHVQRSSASTQRPTKRMRADGLLQQAQRQPLQQQQQQLARQHQQQLQRQQPPPPQRHQQQPQQQQPHQQRAAGKQLPSSNNPNPAAAAWLDSLQDQIAAFVERVVPDAQEQQHRDACLAAFTRVAAQSLPEHARAMQVALFGSGAAGLSLHSSDLDVVLTGLAAPEPVTGGFDDASKRLVVACLRRLERSCRWGPAKHELGVASSRLIARARVPVLKLQLQGGLELDVSLNDDGGIKAARFLQSFQQDFTAVRPLTLLLKCVLKQRGLSEVYMGGLGSWSLVNMVLAHLMAMSGAGGQVDHLGSMLLSFLQRYGVDFDRARQAVAVKRGGFVSKASLGGDFGRKGILSLEDPLTGREVAGGSHRYADVEELFGKLHGRLQQALEQAQQQQQQPQQQQQQQVRVRRRWGEDGDEYSDDDDYLDASNRSPTYKASIRQQRSGGSNGGSQWGLLELLLDCQEAMQRPGTAADDAPPAAAAGGGWEADLAWQPQQYAGGSAAAGGGQWQWSSGAERGNGAAAGSGGMGGSRKRERWQRR</sequence>
<feature type="compositionally biased region" description="Gly residues" evidence="3">
    <location>
        <begin position="599"/>
        <end position="608"/>
    </location>
</feature>
<feature type="compositionally biased region" description="Low complexity" evidence="3">
    <location>
        <begin position="547"/>
        <end position="569"/>
    </location>
</feature>
<feature type="compositionally biased region" description="Polar residues" evidence="3">
    <location>
        <begin position="56"/>
        <end position="65"/>
    </location>
</feature>
<dbReference type="Proteomes" id="UP000256970">
    <property type="component" value="Unassembled WGS sequence"/>
</dbReference>
<dbReference type="SUPFAM" id="SSF81301">
    <property type="entry name" value="Nucleotidyltransferase"/>
    <property type="match status" value="1"/>
</dbReference>
<organism evidence="6 7">
    <name type="scientific">Tetradesmus obliquus</name>
    <name type="common">Green alga</name>
    <name type="synonym">Acutodesmus obliquus</name>
    <dbReference type="NCBI Taxonomy" id="3088"/>
    <lineage>
        <taxon>Eukaryota</taxon>
        <taxon>Viridiplantae</taxon>
        <taxon>Chlorophyta</taxon>
        <taxon>core chlorophytes</taxon>
        <taxon>Chlorophyceae</taxon>
        <taxon>CS clade</taxon>
        <taxon>Sphaeropleales</taxon>
        <taxon>Scenedesmaceae</taxon>
        <taxon>Tetradesmus</taxon>
    </lineage>
</organism>
<dbReference type="Pfam" id="PF03828">
    <property type="entry name" value="PAP_assoc"/>
    <property type="match status" value="1"/>
</dbReference>
<feature type="compositionally biased region" description="Low complexity" evidence="3">
    <location>
        <begin position="70"/>
        <end position="90"/>
    </location>
</feature>
<dbReference type="GO" id="GO:0031123">
    <property type="term" value="P:RNA 3'-end processing"/>
    <property type="evidence" value="ECO:0007669"/>
    <property type="project" value="TreeGrafter"/>
</dbReference>
<feature type="domain" description="PAP-associated" evidence="4">
    <location>
        <begin position="384"/>
        <end position="436"/>
    </location>
</feature>
<evidence type="ECO:0008006" key="8">
    <source>
        <dbReference type="Google" id="ProtNLM"/>
    </source>
</evidence>
<dbReference type="AlphaFoldDB" id="A0A383VK85"/>
<dbReference type="EMBL" id="FNXT01000673">
    <property type="protein sequence ID" value="SZX65927.1"/>
    <property type="molecule type" value="Genomic_DNA"/>
</dbReference>
<dbReference type="InterPro" id="IPR043519">
    <property type="entry name" value="NT_sf"/>
</dbReference>
<dbReference type="SUPFAM" id="SSF81631">
    <property type="entry name" value="PAP/OAS1 substrate-binding domain"/>
    <property type="match status" value="1"/>
</dbReference>
<proteinExistence type="predicted"/>
<dbReference type="InterPro" id="IPR002058">
    <property type="entry name" value="PAP_assoc"/>
</dbReference>
<dbReference type="STRING" id="3088.A0A383VK85"/>
<evidence type="ECO:0000259" key="5">
    <source>
        <dbReference type="Pfam" id="PF22600"/>
    </source>
</evidence>
<keyword evidence="2" id="KW-0460">Magnesium</keyword>
<dbReference type="PANTHER" id="PTHR23092">
    <property type="entry name" value="POLY(A) RNA POLYMERASE"/>
    <property type="match status" value="1"/>
</dbReference>
<dbReference type="InterPro" id="IPR045862">
    <property type="entry name" value="Trf4-like"/>
</dbReference>
<dbReference type="Gene3D" id="1.10.1410.10">
    <property type="match status" value="1"/>
</dbReference>